<gene>
    <name evidence="1" type="ORF">BB934_03000</name>
</gene>
<proteinExistence type="predicted"/>
<name>A0A1B2EBK6_9HYPH</name>
<sequence>MSPESNQLSFSPEYEAAVHDLVDKLVDELTLYQDTPLSRTVEIAEQTETSLVVICESKMLLDGSDDLPAIGLKSEVHIETWTIRLTWPSRDKCEGLSQDFEWEMVQQEDGGVTWDDPAISDDLVQEAIERLWKPEVADNLIEWFGDSSKVSLDLYPARLRPFLRSCLEKDGGTGATDA</sequence>
<reference evidence="1" key="1">
    <citation type="submission" date="2016-07" db="EMBL/GenBank/DDBJ databases">
        <title>Microvirga ossetica sp. nov. a new species of rhizobia isolated from root nodules of the legume species Vicia alpestris Steven originated from North Ossetia region in the Caucasus.</title>
        <authorList>
            <person name="Safronova V.I."/>
            <person name="Kuznetsova I.G."/>
            <person name="Sazanova A.L."/>
            <person name="Belimov A."/>
            <person name="Andronov E."/>
            <person name="Osledkin Y.S."/>
            <person name="Onishchuk O.P."/>
            <person name="Kurchak O.N."/>
            <person name="Shaposhnikov A.I."/>
            <person name="Willems A."/>
            <person name="Tikhonovich I.A."/>
        </authorList>
    </citation>
    <scope>NUCLEOTIDE SEQUENCE [LARGE SCALE GENOMIC DNA]</scope>
    <source>
        <strain evidence="1">V5/3M</strain>
    </source>
</reference>
<organism evidence="1">
    <name type="scientific">Microvirga ossetica</name>
    <dbReference type="NCBI Taxonomy" id="1882682"/>
    <lineage>
        <taxon>Bacteria</taxon>
        <taxon>Pseudomonadati</taxon>
        <taxon>Pseudomonadota</taxon>
        <taxon>Alphaproteobacteria</taxon>
        <taxon>Hyphomicrobiales</taxon>
        <taxon>Methylobacteriaceae</taxon>
        <taxon>Microvirga</taxon>
    </lineage>
</organism>
<evidence type="ECO:0000313" key="1">
    <source>
        <dbReference type="EMBL" id="ANY77317.1"/>
    </source>
</evidence>
<dbReference type="KEGG" id="moc:BB934_03000"/>
<dbReference type="EMBL" id="CP016616">
    <property type="protein sequence ID" value="ANY77317.1"/>
    <property type="molecule type" value="Genomic_DNA"/>
</dbReference>
<protein>
    <submittedName>
        <fullName evidence="1">Uncharacterized protein</fullName>
    </submittedName>
</protein>
<accession>A0A1B2EBK6</accession>
<dbReference type="RefSeq" id="WP_099508314.1">
    <property type="nucleotide sequence ID" value="NZ_CP016616.1"/>
</dbReference>
<dbReference type="AlphaFoldDB" id="A0A1B2EBK6"/>